<dbReference type="NCBIfam" id="TIGR01693">
    <property type="entry name" value="UTase_glnD"/>
    <property type="match status" value="1"/>
</dbReference>
<keyword evidence="6" id="KW-0511">Multifunctional enzyme</keyword>
<feature type="compositionally biased region" description="Basic and acidic residues" evidence="7">
    <location>
        <begin position="989"/>
        <end position="1001"/>
    </location>
</feature>
<dbReference type="Pfam" id="PF08335">
    <property type="entry name" value="GlnD_UR_UTase"/>
    <property type="match status" value="1"/>
</dbReference>
<feature type="compositionally biased region" description="Basic and acidic residues" evidence="7">
    <location>
        <begin position="23"/>
        <end position="34"/>
    </location>
</feature>
<dbReference type="Gene3D" id="1.10.3090.10">
    <property type="entry name" value="cca-adding enzyme, domain 2"/>
    <property type="match status" value="1"/>
</dbReference>
<proteinExistence type="predicted"/>
<dbReference type="PANTHER" id="PTHR47320:SF1">
    <property type="entry name" value="BIFUNCTIONAL URIDYLYLTRANSFERASE_URIDYLYL-REMOVING ENZYME"/>
    <property type="match status" value="1"/>
</dbReference>
<dbReference type="InterPro" id="IPR045865">
    <property type="entry name" value="ACT-like_dom_sf"/>
</dbReference>
<keyword evidence="5" id="KW-0460">Magnesium</keyword>
<dbReference type="SUPFAM" id="SSF55021">
    <property type="entry name" value="ACT-like"/>
    <property type="match status" value="1"/>
</dbReference>
<dbReference type="InterPro" id="IPR010043">
    <property type="entry name" value="UTase/UR"/>
</dbReference>
<evidence type="ECO:0000256" key="4">
    <source>
        <dbReference type="ARBA" id="ARBA00022801"/>
    </source>
</evidence>
<evidence type="ECO:0000256" key="6">
    <source>
        <dbReference type="ARBA" id="ARBA00023268"/>
    </source>
</evidence>
<dbReference type="GO" id="GO:0016787">
    <property type="term" value="F:hydrolase activity"/>
    <property type="evidence" value="ECO:0007669"/>
    <property type="project" value="UniProtKB-KW"/>
</dbReference>
<evidence type="ECO:0000256" key="2">
    <source>
        <dbReference type="ARBA" id="ARBA00022695"/>
    </source>
</evidence>
<feature type="compositionally biased region" description="Polar residues" evidence="7">
    <location>
        <begin position="1"/>
        <end position="15"/>
    </location>
</feature>
<dbReference type="Gene3D" id="3.30.460.10">
    <property type="entry name" value="Beta Polymerase, domain 2"/>
    <property type="match status" value="1"/>
</dbReference>
<keyword evidence="4" id="KW-0378">Hydrolase</keyword>
<dbReference type="PROSITE" id="PS51831">
    <property type="entry name" value="HD"/>
    <property type="match status" value="1"/>
</dbReference>
<dbReference type="SUPFAM" id="SSF109604">
    <property type="entry name" value="HD-domain/PDEase-like"/>
    <property type="match status" value="1"/>
</dbReference>
<dbReference type="SUPFAM" id="SSF81301">
    <property type="entry name" value="Nucleotidyltransferase"/>
    <property type="match status" value="1"/>
</dbReference>
<feature type="region of interest" description="Disordered" evidence="7">
    <location>
        <begin position="841"/>
        <end position="1012"/>
    </location>
</feature>
<evidence type="ECO:0000256" key="5">
    <source>
        <dbReference type="ARBA" id="ARBA00022842"/>
    </source>
</evidence>
<dbReference type="GO" id="GO:0008773">
    <property type="term" value="F:[protein-PII] uridylyltransferase activity"/>
    <property type="evidence" value="ECO:0007669"/>
    <property type="project" value="InterPro"/>
</dbReference>
<organism evidence="10 11">
    <name type="scientific">Gordonia westfalica</name>
    <dbReference type="NCBI Taxonomy" id="158898"/>
    <lineage>
        <taxon>Bacteria</taxon>
        <taxon>Bacillati</taxon>
        <taxon>Actinomycetota</taxon>
        <taxon>Actinomycetes</taxon>
        <taxon>Mycobacteriales</taxon>
        <taxon>Gordoniaceae</taxon>
        <taxon>Gordonia</taxon>
    </lineage>
</organism>
<dbReference type="SMART" id="SM00471">
    <property type="entry name" value="HDc"/>
    <property type="match status" value="1"/>
</dbReference>
<dbReference type="InterPro" id="IPR043519">
    <property type="entry name" value="NT_sf"/>
</dbReference>
<evidence type="ECO:0000256" key="3">
    <source>
        <dbReference type="ARBA" id="ARBA00022737"/>
    </source>
</evidence>
<dbReference type="InterPro" id="IPR002912">
    <property type="entry name" value="ACT_dom"/>
</dbReference>
<dbReference type="PROSITE" id="PS51671">
    <property type="entry name" value="ACT"/>
    <property type="match status" value="2"/>
</dbReference>
<keyword evidence="1 10" id="KW-0808">Transferase</keyword>
<evidence type="ECO:0000259" key="8">
    <source>
        <dbReference type="PROSITE" id="PS51671"/>
    </source>
</evidence>
<dbReference type="NCBIfam" id="NF002895">
    <property type="entry name" value="PRK03381.1"/>
    <property type="match status" value="1"/>
</dbReference>
<dbReference type="Proteomes" id="UP000183180">
    <property type="component" value="Unassembled WGS sequence"/>
</dbReference>
<evidence type="ECO:0000256" key="7">
    <source>
        <dbReference type="SAM" id="MobiDB-lite"/>
    </source>
</evidence>
<evidence type="ECO:0000256" key="1">
    <source>
        <dbReference type="ARBA" id="ARBA00022679"/>
    </source>
</evidence>
<dbReference type="InterPro" id="IPR006674">
    <property type="entry name" value="HD_domain"/>
</dbReference>
<feature type="domain" description="ACT" evidence="8">
    <location>
        <begin position="643"/>
        <end position="719"/>
    </location>
</feature>
<feature type="domain" description="ACT" evidence="8">
    <location>
        <begin position="791"/>
        <end position="858"/>
    </location>
</feature>
<keyword evidence="2 10" id="KW-0548">Nucleotidyltransferase</keyword>
<dbReference type="PANTHER" id="PTHR47320">
    <property type="entry name" value="BIFUNCTIONAL URIDYLYLTRANSFERASE/URIDYLYL-REMOVING ENZYME"/>
    <property type="match status" value="1"/>
</dbReference>
<dbReference type="Pfam" id="PF01966">
    <property type="entry name" value="HD"/>
    <property type="match status" value="1"/>
</dbReference>
<dbReference type="AlphaFoldDB" id="A0A1H2I3S7"/>
<dbReference type="InterPro" id="IPR003607">
    <property type="entry name" value="HD/PDEase_dom"/>
</dbReference>
<feature type="domain" description="HD" evidence="9">
    <location>
        <begin position="462"/>
        <end position="563"/>
    </location>
</feature>
<dbReference type="STRING" id="158898.SAMN04488548_134848"/>
<gene>
    <name evidence="10" type="ORF">SAMN04488548_134848</name>
</gene>
<evidence type="ECO:0000313" key="10">
    <source>
        <dbReference type="EMBL" id="SDU38802.1"/>
    </source>
</evidence>
<accession>A0A1H2I3S7</accession>
<dbReference type="InterPro" id="IPR013546">
    <property type="entry name" value="PII_UdlTrfase/GS_AdlTrfase"/>
</dbReference>
<protein>
    <submittedName>
        <fullName evidence="10">UTP--GlnB (Protein PII) uridylyltransferase, GlnD</fullName>
    </submittedName>
</protein>
<keyword evidence="3" id="KW-0677">Repeat</keyword>
<evidence type="ECO:0000313" key="11">
    <source>
        <dbReference type="Proteomes" id="UP000183180"/>
    </source>
</evidence>
<name>A0A1H2I3S7_9ACTN</name>
<dbReference type="EMBL" id="FNLM01000034">
    <property type="protein sequence ID" value="SDU38802.1"/>
    <property type="molecule type" value="Genomic_DNA"/>
</dbReference>
<sequence>MPFLNNPNGPASDDQSGAGPHRSTPETDSTHDTEEPPVAATDLAKTRRQLTESSRNGKLDAPALRQVLVDLHEFWLTSKGAELGIKPHSGFAIVAVGGLGRGELLPYSDLDLILLHDDMPVERVSEVADGLWYPLWDANIPLDHSVRTVPQALQVAGEDVTAALGLLEARHIAGDEDLSNLLIGGVRQQWRNDIRNRFPDVVAHAQDRWRRAGDIAHRAEPDLKNGRGGLRDVQLLGALAIAQLTDGMASLRPDSPGAGPQVAYARLLDIRTELHRIAGRPREQVRAQDADEIGAALRIGDRFDLARVISDSARTISYSIDVGLRTAGNALPRRGLAKLRRSPLRRPLDEGVVEHSGEIVLARNAIPSKDPGLILRVAAASARTGLPISASTLSRLADYAPELREPWPAEALSDLLVLLSSGHHMVDPIEALDRTGLWGRLLPEWGAVRDLPPRDAIHTWTVDRHLVETAAYASSMTTRVSRPDLLVLGALIHDLGKGRGADHSIVGAELAVQIGNRFGLWPQDVTILSDMVRHHLLLPQVATRRDLDDPATAEFVATTLGHNRVLLELLAALAEADSLATGPGVWGEWKASLIGELVRRAMRHIDGIPPSVPEPLTPEQLAIAGEGEYAVRLVRADGQHTYDVTMVAPDQPGLLSKMAGVLALGGLRSHKACAQSHDGKAINSFIVVPMFGSPPDAGLLRQQLIASVNGKLDVLARLDARERDSPIPTIGSVSTLPGTMVSLGASAGSTDPDVDGAGHPKNAVPALFAVAPPRVTWLDAPEAGADEGAVLLEVRSDDRIGLLSRVSAVLEKHGADIRWAKVSTLGATVVDIFSLRLAPTATPTPRRCGRRSPTRSSPCVRHRSPSVTRRGTARRPMGPDGPECRSPKWNARGPTWKDGTHVRFPLRPVDRCSEGSSRQGAALRRRHRPHLPRDPARPARGRRLAAGGARLHRADQGTGEGRGGLRGTEPGPDGRQDRQRGTHRHPRRRDPAGAVREEPAHGHHAGRSAGCR</sequence>
<reference evidence="10 11" key="1">
    <citation type="submission" date="2016-10" db="EMBL/GenBank/DDBJ databases">
        <authorList>
            <person name="de Groot N.N."/>
        </authorList>
    </citation>
    <scope>NUCLEOTIDE SEQUENCE [LARGE SCALE GENOMIC DNA]</scope>
    <source>
        <strain evidence="10 11">DSM 44215</strain>
    </source>
</reference>
<feature type="region of interest" description="Disordered" evidence="7">
    <location>
        <begin position="1"/>
        <end position="42"/>
    </location>
</feature>
<evidence type="ECO:0000259" key="9">
    <source>
        <dbReference type="PROSITE" id="PS51831"/>
    </source>
</evidence>